<keyword evidence="3" id="KW-0964">Secreted</keyword>
<dbReference type="GO" id="GO:0005576">
    <property type="term" value="C:extracellular region"/>
    <property type="evidence" value="ECO:0007669"/>
    <property type="project" value="UniProtKB-SubCell"/>
</dbReference>
<accession>A0A9W3BUC5</accession>
<dbReference type="RefSeq" id="XP_056842890.1">
    <property type="nucleotide sequence ID" value="XM_056986910.1"/>
</dbReference>
<evidence type="ECO:0000256" key="1">
    <source>
        <dbReference type="ARBA" id="ARBA00004613"/>
    </source>
</evidence>
<comment type="subcellular location">
    <subcellularLocation>
        <location evidence="1">Secreted</location>
    </subcellularLocation>
</comment>
<protein>
    <submittedName>
        <fullName evidence="9">Defensin-like protein 249</fullName>
    </submittedName>
</protein>
<reference evidence="9" key="2">
    <citation type="submission" date="2025-08" db="UniProtKB">
        <authorList>
            <consortium name="RefSeq"/>
        </authorList>
    </citation>
    <scope>IDENTIFICATION</scope>
    <source>
        <tissue evidence="9">Leaf</tissue>
    </source>
</reference>
<keyword evidence="6" id="KW-1015">Disulfide bond</keyword>
<name>A0A9W3BUC5_RAPSA</name>
<dbReference type="GO" id="GO:0006952">
    <property type="term" value="P:defense response"/>
    <property type="evidence" value="ECO:0007669"/>
    <property type="project" value="UniProtKB-KW"/>
</dbReference>
<reference evidence="8" key="1">
    <citation type="journal article" date="2019" name="Database">
        <title>The radish genome database (RadishGD): an integrated information resource for radish genomics.</title>
        <authorList>
            <person name="Yu H.J."/>
            <person name="Baek S."/>
            <person name="Lee Y.J."/>
            <person name="Cho A."/>
            <person name="Mun J.H."/>
        </authorList>
    </citation>
    <scope>NUCLEOTIDE SEQUENCE [LARGE SCALE GENOMIC DNA]</scope>
    <source>
        <strain evidence="8">cv. WK10039</strain>
    </source>
</reference>
<organism evidence="8 9">
    <name type="scientific">Raphanus sativus</name>
    <name type="common">Radish</name>
    <name type="synonym">Raphanus raphanistrum var. sativus</name>
    <dbReference type="NCBI Taxonomy" id="3726"/>
    <lineage>
        <taxon>Eukaryota</taxon>
        <taxon>Viridiplantae</taxon>
        <taxon>Streptophyta</taxon>
        <taxon>Embryophyta</taxon>
        <taxon>Tracheophyta</taxon>
        <taxon>Spermatophyta</taxon>
        <taxon>Magnoliopsida</taxon>
        <taxon>eudicotyledons</taxon>
        <taxon>Gunneridae</taxon>
        <taxon>Pentapetalae</taxon>
        <taxon>rosids</taxon>
        <taxon>malvids</taxon>
        <taxon>Brassicales</taxon>
        <taxon>Brassicaceae</taxon>
        <taxon>Brassiceae</taxon>
        <taxon>Raphanus</taxon>
    </lineage>
</organism>
<evidence type="ECO:0000256" key="5">
    <source>
        <dbReference type="ARBA" id="ARBA00022821"/>
    </source>
</evidence>
<evidence type="ECO:0000256" key="2">
    <source>
        <dbReference type="ARBA" id="ARBA00006722"/>
    </source>
</evidence>
<dbReference type="GO" id="GO:0007165">
    <property type="term" value="P:signal transduction"/>
    <property type="evidence" value="ECO:0007669"/>
    <property type="project" value="InterPro"/>
</dbReference>
<gene>
    <name evidence="9" type="primary">LOC130495507</name>
</gene>
<evidence type="ECO:0000313" key="9">
    <source>
        <dbReference type="RefSeq" id="XP_056842890.1"/>
    </source>
</evidence>
<comment type="similarity">
    <text evidence="2">Belongs to the DEFL family.</text>
</comment>
<proteinExistence type="inferred from homology"/>
<dbReference type="OrthoDB" id="1051651at2759"/>
<keyword evidence="8" id="KW-1185">Reference proteome</keyword>
<keyword evidence="5" id="KW-0611">Plant defense</keyword>
<keyword evidence="4 7" id="KW-0732">Signal</keyword>
<dbReference type="Proteomes" id="UP000504610">
    <property type="component" value="Chromosome 6"/>
</dbReference>
<evidence type="ECO:0000256" key="3">
    <source>
        <dbReference type="ARBA" id="ARBA00022525"/>
    </source>
</evidence>
<dbReference type="InterPro" id="IPR010682">
    <property type="entry name" value="SCRL"/>
</dbReference>
<dbReference type="AlphaFoldDB" id="A0A9W3BUC5"/>
<evidence type="ECO:0000313" key="8">
    <source>
        <dbReference type="Proteomes" id="UP000504610"/>
    </source>
</evidence>
<dbReference type="KEGG" id="rsz:130495507"/>
<sequence length="86" mass="9444">MRLAGIFLAVCILSCLLPSHFSKGVTAGQIRPWCPSKQQVFSGSCPNDGGQQCVNDLLSTWYPYVRLSPISCKCSPQSNNMRLCSF</sequence>
<dbReference type="GeneID" id="130495507"/>
<feature type="signal peptide" evidence="7">
    <location>
        <begin position="1"/>
        <end position="27"/>
    </location>
</feature>
<dbReference type="PANTHER" id="PTHR34450:SF10">
    <property type="entry name" value="DEFENSIN-LIKE PROTEIN 245-RELATED"/>
    <property type="match status" value="1"/>
</dbReference>
<dbReference type="PANTHER" id="PTHR34450">
    <property type="entry name" value="DEFENSIN-LIKE PROTEIN 245-RELATED"/>
    <property type="match status" value="1"/>
</dbReference>
<evidence type="ECO:0000256" key="6">
    <source>
        <dbReference type="ARBA" id="ARBA00023157"/>
    </source>
</evidence>
<dbReference type="Pfam" id="PF06876">
    <property type="entry name" value="SCRL"/>
    <property type="match status" value="1"/>
</dbReference>
<evidence type="ECO:0000256" key="4">
    <source>
        <dbReference type="ARBA" id="ARBA00022729"/>
    </source>
</evidence>
<feature type="chain" id="PRO_5040799322" evidence="7">
    <location>
        <begin position="28"/>
        <end position="86"/>
    </location>
</feature>
<evidence type="ECO:0000256" key="7">
    <source>
        <dbReference type="SAM" id="SignalP"/>
    </source>
</evidence>